<gene>
    <name evidence="3" type="primary">sus</name>
    <name evidence="3" type="ORF">AgrTiChry5_13</name>
</gene>
<keyword evidence="3" id="KW-0614">Plasmid</keyword>
<dbReference type="PANTHER" id="PTHR13812">
    <property type="entry name" value="KETIMINE REDUCTASE MU-CRYSTALLIN"/>
    <property type="match status" value="1"/>
</dbReference>
<reference evidence="3" key="1">
    <citation type="journal article" date="2018" name="Plasmid">
        <title>Complete sequence of the tumor-inducing plasmid pTiChry5 from the hypervirulent Agrobacterium tumefaciens strain Chry5.</title>
        <authorList>
            <person name="Shao S."/>
            <person name="Zhang X."/>
            <person name="van Heusden G.P.H."/>
            <person name="Hooykaas P.J."/>
        </authorList>
    </citation>
    <scope>NUCLEOTIDE SEQUENCE</scope>
    <source>
        <strain evidence="3">Chry5</strain>
        <plasmid evidence="3">pTiChry5</plasmid>
    </source>
</reference>
<evidence type="ECO:0000256" key="2">
    <source>
        <dbReference type="ARBA" id="ARBA00023027"/>
    </source>
</evidence>
<dbReference type="Pfam" id="PF02423">
    <property type="entry name" value="OCD_Mu_crystall"/>
    <property type="match status" value="1"/>
</dbReference>
<comment type="similarity">
    <text evidence="1">Belongs to the ornithine cyclodeaminase/mu-crystallin family.</text>
</comment>
<dbReference type="InterPro" id="IPR003462">
    <property type="entry name" value="ODC_Mu_crystall"/>
</dbReference>
<keyword evidence="2" id="KW-0520">NAD</keyword>
<dbReference type="Gene3D" id="3.40.50.720">
    <property type="entry name" value="NAD(P)-binding Rossmann-like Domain"/>
    <property type="match status" value="1"/>
</dbReference>
<protein>
    <submittedName>
        <fullName evidence="3">Succinamopine synthase</fullName>
    </submittedName>
</protein>
<dbReference type="SMR" id="A0A2P0QJI1"/>
<dbReference type="AlphaFoldDB" id="A0A2P0QJI1"/>
<name>A0A2P0QJI1_AGRTU</name>
<organism evidence="3">
    <name type="scientific">Agrobacterium tumefaciens</name>
    <dbReference type="NCBI Taxonomy" id="358"/>
    <lineage>
        <taxon>Bacteria</taxon>
        <taxon>Pseudomonadati</taxon>
        <taxon>Pseudomonadota</taxon>
        <taxon>Alphaproteobacteria</taxon>
        <taxon>Hyphomicrobiales</taxon>
        <taxon>Rhizobiaceae</taxon>
        <taxon>Rhizobium/Agrobacterium group</taxon>
        <taxon>Agrobacterium</taxon>
        <taxon>Agrobacterium tumefaciens complex</taxon>
    </lineage>
</organism>
<dbReference type="InterPro" id="IPR023401">
    <property type="entry name" value="ODC_N"/>
</dbReference>
<dbReference type="SUPFAM" id="SSF51735">
    <property type="entry name" value="NAD(P)-binding Rossmann-fold domains"/>
    <property type="match status" value="1"/>
</dbReference>
<evidence type="ECO:0000313" key="3">
    <source>
        <dbReference type="EMBL" id="ARU12438.1"/>
    </source>
</evidence>
<dbReference type="EMBL" id="KX388536">
    <property type="protein sequence ID" value="ARU12438.1"/>
    <property type="molecule type" value="Genomic_DNA"/>
</dbReference>
<geneLocation type="plasmid" evidence="3">
    <name>pTiChry5</name>
</geneLocation>
<dbReference type="PANTHER" id="PTHR13812:SF19">
    <property type="entry name" value="KETIMINE REDUCTASE MU-CRYSTALLIN"/>
    <property type="match status" value="1"/>
</dbReference>
<evidence type="ECO:0000256" key="1">
    <source>
        <dbReference type="ARBA" id="ARBA00008903"/>
    </source>
</evidence>
<sequence length="333" mass="36844">MAMEINELHWSEQKLKELGVAITPTLVQDSLQDYWESQFDKRQVKKYLQFDSIPNGWREGVLIGCFKDYSGVKNIHFSPSNEQKNLPLRHIDILLRRKSTGERLLSLEGKAISFGRTAWFAPACVDLLLKAKDKIEVFLFGAGELGREIVRALNENISSRIKKIWILSRGTSNERLVRELADTVKIPLAAVWETSALSGADLVIIATSSPPAFNPGDLAPKAVTLSLSMDDVPQRYLESLIEAKAPIICDDMLAMEERNVNALALLFSRKGQKLSEVGPSVGVKHYSAIRADKSLFDAISARGGPAHFTTVGLASMDIAVAAHIYEKMIALPN</sequence>
<proteinExistence type="inferred from homology"/>
<dbReference type="InterPro" id="IPR036291">
    <property type="entry name" value="NAD(P)-bd_dom_sf"/>
</dbReference>
<dbReference type="Gene3D" id="3.30.1780.10">
    <property type="entry name" value="ornithine cyclodeaminase, domain 1"/>
    <property type="match status" value="1"/>
</dbReference>
<dbReference type="GO" id="GO:0005737">
    <property type="term" value="C:cytoplasm"/>
    <property type="evidence" value="ECO:0007669"/>
    <property type="project" value="TreeGrafter"/>
</dbReference>
<accession>A0A2P0QJI1</accession>